<feature type="region of interest" description="Disordered" evidence="1">
    <location>
        <begin position="1"/>
        <end position="91"/>
    </location>
</feature>
<evidence type="ECO:0000313" key="3">
    <source>
        <dbReference type="Proteomes" id="UP000287033"/>
    </source>
</evidence>
<keyword evidence="3" id="KW-1185">Reference proteome</keyword>
<organism evidence="2 3">
    <name type="scientific">Chiloscyllium punctatum</name>
    <name type="common">Brownbanded bambooshark</name>
    <name type="synonym">Hemiscyllium punctatum</name>
    <dbReference type="NCBI Taxonomy" id="137246"/>
    <lineage>
        <taxon>Eukaryota</taxon>
        <taxon>Metazoa</taxon>
        <taxon>Chordata</taxon>
        <taxon>Craniata</taxon>
        <taxon>Vertebrata</taxon>
        <taxon>Chondrichthyes</taxon>
        <taxon>Elasmobranchii</taxon>
        <taxon>Galeomorphii</taxon>
        <taxon>Galeoidea</taxon>
        <taxon>Orectolobiformes</taxon>
        <taxon>Hemiscylliidae</taxon>
        <taxon>Chiloscyllium</taxon>
    </lineage>
</organism>
<dbReference type="EMBL" id="BEZZ01178982">
    <property type="protein sequence ID" value="GCC45821.1"/>
    <property type="molecule type" value="Genomic_DNA"/>
</dbReference>
<proteinExistence type="predicted"/>
<evidence type="ECO:0000256" key="1">
    <source>
        <dbReference type="SAM" id="MobiDB-lite"/>
    </source>
</evidence>
<name>A0A401TT64_CHIPU</name>
<accession>A0A401TT64</accession>
<sequence length="91" mass="9422">MNLRNMGRGGHLGKWPFLCGTERASMGDTEGPSGPGHLSQSVGARSGNADGLVPSSSRRRDPGEIGKWGVWGWGGASESRGEGGEGWALVT</sequence>
<evidence type="ECO:0000313" key="2">
    <source>
        <dbReference type="EMBL" id="GCC45821.1"/>
    </source>
</evidence>
<protein>
    <submittedName>
        <fullName evidence="2">Uncharacterized protein</fullName>
    </submittedName>
</protein>
<dbReference type="AlphaFoldDB" id="A0A401TT64"/>
<reference evidence="2 3" key="1">
    <citation type="journal article" date="2018" name="Nat. Ecol. Evol.">
        <title>Shark genomes provide insights into elasmobranch evolution and the origin of vertebrates.</title>
        <authorList>
            <person name="Hara Y"/>
            <person name="Yamaguchi K"/>
            <person name="Onimaru K"/>
            <person name="Kadota M"/>
            <person name="Koyanagi M"/>
            <person name="Keeley SD"/>
            <person name="Tatsumi K"/>
            <person name="Tanaka K"/>
            <person name="Motone F"/>
            <person name="Kageyama Y"/>
            <person name="Nozu R"/>
            <person name="Adachi N"/>
            <person name="Nishimura O"/>
            <person name="Nakagawa R"/>
            <person name="Tanegashima C"/>
            <person name="Kiyatake I"/>
            <person name="Matsumoto R"/>
            <person name="Murakumo K"/>
            <person name="Nishida K"/>
            <person name="Terakita A"/>
            <person name="Kuratani S"/>
            <person name="Sato K"/>
            <person name="Hyodo S Kuraku.S."/>
        </authorList>
    </citation>
    <scope>NUCLEOTIDE SEQUENCE [LARGE SCALE GENOMIC DNA]</scope>
</reference>
<comment type="caution">
    <text evidence="2">The sequence shown here is derived from an EMBL/GenBank/DDBJ whole genome shotgun (WGS) entry which is preliminary data.</text>
</comment>
<gene>
    <name evidence="2" type="ORF">chiPu_0030272</name>
</gene>
<feature type="non-terminal residue" evidence="2">
    <location>
        <position position="91"/>
    </location>
</feature>
<dbReference type="Proteomes" id="UP000287033">
    <property type="component" value="Unassembled WGS sequence"/>
</dbReference>